<protein>
    <submittedName>
        <fullName evidence="1">Uncharacterized protein</fullName>
    </submittedName>
</protein>
<name>A0AAJ0H5I1_9PEZI</name>
<comment type="caution">
    <text evidence="1">The sequence shown here is derived from an EMBL/GenBank/DDBJ whole genome shotgun (WGS) entry which is preliminary data.</text>
</comment>
<dbReference type="Proteomes" id="UP001275084">
    <property type="component" value="Unassembled WGS sequence"/>
</dbReference>
<sequence length="577" mass="64433">MEVAGLVLGAIPIALYALDNYTRCLQATKDVIKYEATITTLRHHVFIQKKQLEVTLHNTGLHIVNGRLPTKAQLKEHLSNMYSAGDCGEFMGIIYEMEKTMAQLLHKLDLDSQGKPRWSNGGTPERVSWEWRRVRRGLGSSTRNDLVQQLQYWNTALSKVFEKHEIPQDEDGLLVQKLQLQFDAKTCNKIRSNLQHIYGAVSHSWKCSCAKHQGNLLLTWHKDIKAHLTTQPAFTLSSPSPTREWVLLTAQVEQEKDDALDPAINPAPMPTITDTSKRKRARLAFSKQNPIKVIKSLVAAVTTNTATTVSASPAVTLPPVPIPPLPRISCICDFIDPCSRERKARIPFSNPYTDVTKELILSCSPLPPLRNPGQYRPLSRLLGVSTAEPRHLSSHILAVQYQRDTVSRKDRFAIAAAATWAVLYLCGTPWLEDWMGLSTIVMGTQTKEPAISCALKPPFQSSRASTSKQPVPPSDGVRNGVLFTLGVVLTELCLNTTLGELRSQTKEELSDFELADRVSDLIYLDAGQSYGYAVQRCLRCEFPGRDTTKSLEFEQFRKVFFDGVVAPVQAAFLLQCN</sequence>
<reference evidence="1" key="1">
    <citation type="journal article" date="2023" name="Mol. Phylogenet. Evol.">
        <title>Genome-scale phylogeny and comparative genomics of the fungal order Sordariales.</title>
        <authorList>
            <person name="Hensen N."/>
            <person name="Bonometti L."/>
            <person name="Westerberg I."/>
            <person name="Brannstrom I.O."/>
            <person name="Guillou S."/>
            <person name="Cros-Aarteil S."/>
            <person name="Calhoun S."/>
            <person name="Haridas S."/>
            <person name="Kuo A."/>
            <person name="Mondo S."/>
            <person name="Pangilinan J."/>
            <person name="Riley R."/>
            <person name="LaButti K."/>
            <person name="Andreopoulos B."/>
            <person name="Lipzen A."/>
            <person name="Chen C."/>
            <person name="Yan M."/>
            <person name="Daum C."/>
            <person name="Ng V."/>
            <person name="Clum A."/>
            <person name="Steindorff A."/>
            <person name="Ohm R.A."/>
            <person name="Martin F."/>
            <person name="Silar P."/>
            <person name="Natvig D.O."/>
            <person name="Lalanne C."/>
            <person name="Gautier V."/>
            <person name="Ament-Velasquez S.L."/>
            <person name="Kruys A."/>
            <person name="Hutchinson M.I."/>
            <person name="Powell A.J."/>
            <person name="Barry K."/>
            <person name="Miller A.N."/>
            <person name="Grigoriev I.V."/>
            <person name="Debuchy R."/>
            <person name="Gladieux P."/>
            <person name="Hiltunen Thoren M."/>
            <person name="Johannesson H."/>
        </authorList>
    </citation>
    <scope>NUCLEOTIDE SEQUENCE</scope>
    <source>
        <strain evidence="1">CBS 955.72</strain>
    </source>
</reference>
<accession>A0AAJ0H5I1</accession>
<dbReference type="PANTHER" id="PTHR35186">
    <property type="entry name" value="ANK_REP_REGION DOMAIN-CONTAINING PROTEIN"/>
    <property type="match status" value="1"/>
</dbReference>
<organism evidence="1 2">
    <name type="scientific">Lasiosphaeria hispida</name>
    <dbReference type="NCBI Taxonomy" id="260671"/>
    <lineage>
        <taxon>Eukaryota</taxon>
        <taxon>Fungi</taxon>
        <taxon>Dikarya</taxon>
        <taxon>Ascomycota</taxon>
        <taxon>Pezizomycotina</taxon>
        <taxon>Sordariomycetes</taxon>
        <taxon>Sordariomycetidae</taxon>
        <taxon>Sordariales</taxon>
        <taxon>Lasiosphaeriaceae</taxon>
        <taxon>Lasiosphaeria</taxon>
    </lineage>
</organism>
<evidence type="ECO:0000313" key="1">
    <source>
        <dbReference type="EMBL" id="KAK3339683.1"/>
    </source>
</evidence>
<dbReference type="AlphaFoldDB" id="A0AAJ0H5I1"/>
<keyword evidence="2" id="KW-1185">Reference proteome</keyword>
<gene>
    <name evidence="1" type="ORF">B0T25DRAFT_361481</name>
</gene>
<reference evidence="1" key="2">
    <citation type="submission" date="2023-06" db="EMBL/GenBank/DDBJ databases">
        <authorList>
            <consortium name="Lawrence Berkeley National Laboratory"/>
            <person name="Haridas S."/>
            <person name="Hensen N."/>
            <person name="Bonometti L."/>
            <person name="Westerberg I."/>
            <person name="Brannstrom I.O."/>
            <person name="Guillou S."/>
            <person name="Cros-Aarteil S."/>
            <person name="Calhoun S."/>
            <person name="Kuo A."/>
            <person name="Mondo S."/>
            <person name="Pangilinan J."/>
            <person name="Riley R."/>
            <person name="Labutti K."/>
            <person name="Andreopoulos B."/>
            <person name="Lipzen A."/>
            <person name="Chen C."/>
            <person name="Yanf M."/>
            <person name="Daum C."/>
            <person name="Ng V."/>
            <person name="Clum A."/>
            <person name="Steindorff A."/>
            <person name="Ohm R."/>
            <person name="Martin F."/>
            <person name="Silar P."/>
            <person name="Natvig D."/>
            <person name="Lalanne C."/>
            <person name="Gautier V."/>
            <person name="Ament-Velasquez S.L."/>
            <person name="Kruys A."/>
            <person name="Hutchinson M.I."/>
            <person name="Powell A.J."/>
            <person name="Barry K."/>
            <person name="Miller A.N."/>
            <person name="Grigoriev I.V."/>
            <person name="Debuchy R."/>
            <person name="Gladieux P."/>
            <person name="Thoren M.H."/>
            <person name="Johannesson H."/>
        </authorList>
    </citation>
    <scope>NUCLEOTIDE SEQUENCE</scope>
    <source>
        <strain evidence="1">CBS 955.72</strain>
    </source>
</reference>
<proteinExistence type="predicted"/>
<evidence type="ECO:0000313" key="2">
    <source>
        <dbReference type="Proteomes" id="UP001275084"/>
    </source>
</evidence>
<dbReference type="PANTHER" id="PTHR35186:SF4">
    <property type="entry name" value="PRION-INHIBITION AND PROPAGATION HELO DOMAIN-CONTAINING PROTEIN"/>
    <property type="match status" value="1"/>
</dbReference>
<dbReference type="EMBL" id="JAUIQD010000009">
    <property type="protein sequence ID" value="KAK3339683.1"/>
    <property type="molecule type" value="Genomic_DNA"/>
</dbReference>